<dbReference type="Gene3D" id="3.40.50.720">
    <property type="entry name" value="NAD(P)-binding Rossmann-like Domain"/>
    <property type="match status" value="1"/>
</dbReference>
<keyword evidence="3" id="KW-1185">Reference proteome</keyword>
<name>A0A8S1CJB3_9INSE</name>
<dbReference type="PRINTS" id="PR00081">
    <property type="entry name" value="GDHRDH"/>
</dbReference>
<dbReference type="OrthoDB" id="354826at2759"/>
<dbReference type="InterPro" id="IPR002347">
    <property type="entry name" value="SDR_fam"/>
</dbReference>
<gene>
    <name evidence="2" type="ORF">CLODIP_2_CD10975</name>
</gene>
<dbReference type="CDD" id="cd05327">
    <property type="entry name" value="retinol-DH_like_SDR_c_like"/>
    <property type="match status" value="1"/>
</dbReference>
<evidence type="ECO:0000256" key="1">
    <source>
        <dbReference type="ARBA" id="ARBA00023002"/>
    </source>
</evidence>
<organism evidence="2 3">
    <name type="scientific">Cloeon dipterum</name>
    <dbReference type="NCBI Taxonomy" id="197152"/>
    <lineage>
        <taxon>Eukaryota</taxon>
        <taxon>Metazoa</taxon>
        <taxon>Ecdysozoa</taxon>
        <taxon>Arthropoda</taxon>
        <taxon>Hexapoda</taxon>
        <taxon>Insecta</taxon>
        <taxon>Pterygota</taxon>
        <taxon>Palaeoptera</taxon>
        <taxon>Ephemeroptera</taxon>
        <taxon>Pisciforma</taxon>
        <taxon>Baetidae</taxon>
        <taxon>Cloeon</taxon>
    </lineage>
</organism>
<dbReference type="EMBL" id="CADEPI010000041">
    <property type="protein sequence ID" value="CAB3368927.1"/>
    <property type="molecule type" value="Genomic_DNA"/>
</dbReference>
<sequence length="289" mass="31740">MHRGSCAVITGANTGLGKETARQLLLKGVRVIMACRNSEKTKFAVQELKMTKCEDGGAAQVEHVELNLASLSSVKQCVDRVLNKGLPINLLINNAGVMACPFSLTEDGIEMQFGVNHVGHFLLSKLLLPQLMHSAPSRVVTVSSHAHYFAGRINLEDLQSENSSYQPFQAYAQSKLANVLFSKELGRRMQGEGVRSYAVHPGLVSTELGRHMQNKERRSLGRAIISALSKSASQGAHTTVYCALEPKLAQNTGCYYSNCRQMITSPLAWGQNAGRKLWRETEKLLQQQS</sequence>
<proteinExistence type="predicted"/>
<comment type="caution">
    <text evidence="2">The sequence shown here is derived from an EMBL/GenBank/DDBJ whole genome shotgun (WGS) entry which is preliminary data.</text>
</comment>
<dbReference type="AlphaFoldDB" id="A0A8S1CJB3"/>
<dbReference type="GO" id="GO:0016491">
    <property type="term" value="F:oxidoreductase activity"/>
    <property type="evidence" value="ECO:0007669"/>
    <property type="project" value="UniProtKB-KW"/>
</dbReference>
<reference evidence="2 3" key="1">
    <citation type="submission" date="2020-04" db="EMBL/GenBank/DDBJ databases">
        <authorList>
            <person name="Alioto T."/>
            <person name="Alioto T."/>
            <person name="Gomez Garrido J."/>
        </authorList>
    </citation>
    <scope>NUCLEOTIDE SEQUENCE [LARGE SCALE GENOMIC DNA]</scope>
</reference>
<dbReference type="SUPFAM" id="SSF51735">
    <property type="entry name" value="NAD(P)-binding Rossmann-fold domains"/>
    <property type="match status" value="1"/>
</dbReference>
<dbReference type="Pfam" id="PF00106">
    <property type="entry name" value="adh_short"/>
    <property type="match status" value="1"/>
</dbReference>
<dbReference type="InterPro" id="IPR036291">
    <property type="entry name" value="NAD(P)-bd_dom_sf"/>
</dbReference>
<dbReference type="Proteomes" id="UP000494165">
    <property type="component" value="Unassembled WGS sequence"/>
</dbReference>
<evidence type="ECO:0008006" key="4">
    <source>
        <dbReference type="Google" id="ProtNLM"/>
    </source>
</evidence>
<evidence type="ECO:0000313" key="3">
    <source>
        <dbReference type="Proteomes" id="UP000494165"/>
    </source>
</evidence>
<evidence type="ECO:0000313" key="2">
    <source>
        <dbReference type="EMBL" id="CAB3368927.1"/>
    </source>
</evidence>
<accession>A0A8S1CJB3</accession>
<keyword evidence="1" id="KW-0560">Oxidoreductase</keyword>
<dbReference type="PANTHER" id="PTHR43157">
    <property type="entry name" value="PHOSPHATIDYLINOSITOL-GLYCAN BIOSYNTHESIS CLASS F PROTEIN-RELATED"/>
    <property type="match status" value="1"/>
</dbReference>
<protein>
    <recommendedName>
        <fullName evidence="4">Retinol dehydrogenase 12</fullName>
    </recommendedName>
</protein>
<dbReference type="PANTHER" id="PTHR43157:SF73">
    <property type="entry name" value="WW DOMAIN-CONTAINING OXIDOREDUCTASE-LIKE PROTEIN"/>
    <property type="match status" value="1"/>
</dbReference>